<accession>A0A919TPI8</accession>
<dbReference type="Proteomes" id="UP000629619">
    <property type="component" value="Unassembled WGS sequence"/>
</dbReference>
<dbReference type="AlphaFoldDB" id="A0A919TPI8"/>
<name>A0A919TPI8_9ACTN</name>
<dbReference type="EMBL" id="BOMW01000104">
    <property type="protein sequence ID" value="GIF09832.1"/>
    <property type="molecule type" value="Genomic_DNA"/>
</dbReference>
<evidence type="ECO:0000313" key="1">
    <source>
        <dbReference type="EMBL" id="GIF09832.1"/>
    </source>
</evidence>
<evidence type="ECO:0000313" key="2">
    <source>
        <dbReference type="Proteomes" id="UP000629619"/>
    </source>
</evidence>
<organism evidence="1 2">
    <name type="scientific">Actinoplanes siamensis</name>
    <dbReference type="NCBI Taxonomy" id="1223317"/>
    <lineage>
        <taxon>Bacteria</taxon>
        <taxon>Bacillati</taxon>
        <taxon>Actinomycetota</taxon>
        <taxon>Actinomycetes</taxon>
        <taxon>Micromonosporales</taxon>
        <taxon>Micromonosporaceae</taxon>
        <taxon>Actinoplanes</taxon>
    </lineage>
</organism>
<protein>
    <submittedName>
        <fullName evidence="1">Uncharacterized protein</fullName>
    </submittedName>
</protein>
<dbReference type="RefSeq" id="WP_239103198.1">
    <property type="nucleotide sequence ID" value="NZ_BOMW01000104.1"/>
</dbReference>
<comment type="caution">
    <text evidence="1">The sequence shown here is derived from an EMBL/GenBank/DDBJ whole genome shotgun (WGS) entry which is preliminary data.</text>
</comment>
<proteinExistence type="predicted"/>
<keyword evidence="2" id="KW-1185">Reference proteome</keyword>
<reference evidence="1" key="1">
    <citation type="submission" date="2021-01" db="EMBL/GenBank/DDBJ databases">
        <title>Whole genome shotgun sequence of Actinoplanes siamensis NBRC 109076.</title>
        <authorList>
            <person name="Komaki H."/>
            <person name="Tamura T."/>
        </authorList>
    </citation>
    <scope>NUCLEOTIDE SEQUENCE</scope>
    <source>
        <strain evidence="1">NBRC 109076</strain>
    </source>
</reference>
<gene>
    <name evidence="1" type="ORF">Asi03nite_73700</name>
</gene>
<sequence length="93" mass="9954">MNFVEVVIDRPIGIDRDDVEDALELALGGMGEVTGAGTSATGSHLDLEVNPDADRAEVLRLVFGVIEDLGVGDSARVRPGDGEEWFRLSDWNG</sequence>